<evidence type="ECO:0000259" key="7">
    <source>
        <dbReference type="Pfam" id="PF07195"/>
    </source>
</evidence>
<keyword evidence="3" id="KW-0175">Coiled coil</keyword>
<dbReference type="EMBL" id="CP071060">
    <property type="protein sequence ID" value="QSI75312.1"/>
    <property type="molecule type" value="Genomic_DNA"/>
</dbReference>
<keyword evidence="4 5" id="KW-0975">Bacterial flagellum</keyword>
<dbReference type="InterPro" id="IPR040026">
    <property type="entry name" value="FliD"/>
</dbReference>
<dbReference type="PANTHER" id="PTHR30288:SF0">
    <property type="entry name" value="FLAGELLAR HOOK-ASSOCIATED PROTEIN 2"/>
    <property type="match status" value="1"/>
</dbReference>
<evidence type="ECO:0000256" key="1">
    <source>
        <dbReference type="ARBA" id="ARBA00009764"/>
    </source>
</evidence>
<dbReference type="InterPro" id="IPR010809">
    <property type="entry name" value="FliD_C"/>
</dbReference>
<comment type="function">
    <text evidence="5">Required for morphogenesis and for the elongation of the flagellar filament by facilitating polymerization of the flagellin monomers at the tip of growing filament. Forms a capping structure, which prevents flagellin subunits (transported through the central channel of the flagellum) from leaking out without polymerization at the distal end.</text>
</comment>
<keyword evidence="8" id="KW-0282">Flagellum</keyword>
<dbReference type="Pfam" id="PF07195">
    <property type="entry name" value="FliD_C"/>
    <property type="match status" value="1"/>
</dbReference>
<sequence length="467" mass="47818">MASFSSLGIGSGLDLNTLLTGLMNVEKRPITILQNQQSGLRSQLSAMGQIKSAVSSLQTASDALKSSASFAAYTATSTDSSVVTASATTGAVAGSYKVEVTQLSQAQKVMAAFASGTSFTGTLKLELGKADATAADGFAESKSVDIDLTGKSLAGARDAINAAGLGVTATIINDGTSTGTPYRLVVTSQNGGTGNQIRMSGVSGLNYTDYAGTGGPGTKDANVTQSVAAQDAQFSVDGVAMSRSGNSVTDAIDGVTLNLAKQTTGTPVTVTIAKDPTSVASKINTFVKAYNDLNKVLHDLTAYNADTKTAGALSGDYSVRSIQQQMRTATVNTVSGAPGGYSRLGDIGISLQADGSLAVDSTKLNAAISDPAKDISQLFTGVSGTDGVATRISKTAKALLDTGGLVTSRTDGINKSISALDDRISALQDRVTAIEDRYRKQFTTLDTTIGQMNVTSAYLQQQLARLK</sequence>
<proteinExistence type="inferred from homology"/>
<evidence type="ECO:0000256" key="2">
    <source>
        <dbReference type="ARBA" id="ARBA00011255"/>
    </source>
</evidence>
<reference evidence="8 9" key="1">
    <citation type="submission" date="2021-02" db="EMBL/GenBank/DDBJ databases">
        <title>Niveibacterium changnyeongensis HC41.</title>
        <authorList>
            <person name="Kang M."/>
        </authorList>
    </citation>
    <scope>NUCLEOTIDE SEQUENCE [LARGE SCALE GENOMIC DNA]</scope>
    <source>
        <strain evidence="8 9">HC41</strain>
    </source>
</reference>
<evidence type="ECO:0000313" key="8">
    <source>
        <dbReference type="EMBL" id="QSI75312.1"/>
    </source>
</evidence>
<comment type="similarity">
    <text evidence="1 5">Belongs to the FliD family.</text>
</comment>
<evidence type="ECO:0000259" key="6">
    <source>
        <dbReference type="Pfam" id="PF02465"/>
    </source>
</evidence>
<evidence type="ECO:0000313" key="9">
    <source>
        <dbReference type="Proteomes" id="UP000663570"/>
    </source>
</evidence>
<keyword evidence="9" id="KW-1185">Reference proteome</keyword>
<keyword evidence="8" id="KW-0969">Cilium</keyword>
<dbReference type="PANTHER" id="PTHR30288">
    <property type="entry name" value="FLAGELLAR CAP/ASSEMBLY PROTEIN FLID"/>
    <property type="match status" value="1"/>
</dbReference>
<dbReference type="Proteomes" id="UP000663570">
    <property type="component" value="Chromosome"/>
</dbReference>
<evidence type="ECO:0000256" key="4">
    <source>
        <dbReference type="ARBA" id="ARBA00023143"/>
    </source>
</evidence>
<dbReference type="InterPro" id="IPR003481">
    <property type="entry name" value="FliD_N"/>
</dbReference>
<name>A0ABX7M0L6_9RHOO</name>
<comment type="subcellular location">
    <subcellularLocation>
        <location evidence="5">Secreted</location>
    </subcellularLocation>
    <subcellularLocation>
        <location evidence="5">Bacterial flagellum</location>
    </subcellularLocation>
</comment>
<gene>
    <name evidence="8" type="primary">fliD</name>
    <name evidence="8" type="ORF">JY500_12380</name>
</gene>
<accession>A0ABX7M0L6</accession>
<dbReference type="RefSeq" id="WP_206252753.1">
    <property type="nucleotide sequence ID" value="NZ_CP071060.1"/>
</dbReference>
<keyword evidence="5" id="KW-0964">Secreted</keyword>
<feature type="domain" description="Flagellar hook-associated protein 2 N-terminal" evidence="6">
    <location>
        <begin position="11"/>
        <end position="107"/>
    </location>
</feature>
<evidence type="ECO:0000256" key="5">
    <source>
        <dbReference type="RuleBase" id="RU362066"/>
    </source>
</evidence>
<feature type="domain" description="Flagellar hook-associated protein 2 C-terminal" evidence="7">
    <location>
        <begin position="229"/>
        <end position="453"/>
    </location>
</feature>
<protein>
    <recommendedName>
        <fullName evidence="5">Flagellar hook-associated protein 2</fullName>
        <shortName evidence="5">HAP2</shortName>
    </recommendedName>
    <alternativeName>
        <fullName evidence="5">Flagellar cap protein</fullName>
    </alternativeName>
</protein>
<organism evidence="8 9">
    <name type="scientific">Niveibacterium microcysteis</name>
    <dbReference type="NCBI Taxonomy" id="2811415"/>
    <lineage>
        <taxon>Bacteria</taxon>
        <taxon>Pseudomonadati</taxon>
        <taxon>Pseudomonadota</taxon>
        <taxon>Betaproteobacteria</taxon>
        <taxon>Rhodocyclales</taxon>
        <taxon>Rhodocyclaceae</taxon>
        <taxon>Niveibacterium</taxon>
    </lineage>
</organism>
<dbReference type="Pfam" id="PF02465">
    <property type="entry name" value="FliD_N"/>
    <property type="match status" value="1"/>
</dbReference>
<evidence type="ECO:0000256" key="3">
    <source>
        <dbReference type="ARBA" id="ARBA00023054"/>
    </source>
</evidence>
<keyword evidence="8" id="KW-0966">Cell projection</keyword>
<comment type="subunit">
    <text evidence="2 5">Homopentamer.</text>
</comment>